<sequence>MANKDLRNIKILIPFLAGVVLMLILFFSFKSCFSLSKKTENSDYYILTNQISKMNKMVVIEQNTSSMQKTKMGYEFLGKEMTSNSIITYTKTNAQVSYDLNKMKMEVDSINKKLIITELPDADIRITPSVEIQSMDDSFFNRISESDIKNVTQKAKNTAIKSIDQNKLRTEGREQLMENLNNIFVLAKALNYTIEDKTGKIGVLGL</sequence>
<dbReference type="Proteomes" id="UP000184518">
    <property type="component" value="Unassembled WGS sequence"/>
</dbReference>
<keyword evidence="1" id="KW-1133">Transmembrane helix</keyword>
<evidence type="ECO:0008006" key="4">
    <source>
        <dbReference type="Google" id="ProtNLM"/>
    </source>
</evidence>
<evidence type="ECO:0000313" key="2">
    <source>
        <dbReference type="EMBL" id="SHG01272.1"/>
    </source>
</evidence>
<evidence type="ECO:0000313" key="3">
    <source>
        <dbReference type="Proteomes" id="UP000184518"/>
    </source>
</evidence>
<dbReference type="STRING" id="1416778.SAMN05443633_10980"/>
<proteinExistence type="predicted"/>
<keyword evidence="1" id="KW-0812">Transmembrane</keyword>
<evidence type="ECO:0000256" key="1">
    <source>
        <dbReference type="SAM" id="Phobius"/>
    </source>
</evidence>
<gene>
    <name evidence="2" type="ORF">SAMN05443633_10980</name>
</gene>
<name>A0A1M5GCQ2_9FLAO</name>
<feature type="transmembrane region" description="Helical" evidence="1">
    <location>
        <begin position="12"/>
        <end position="29"/>
    </location>
</feature>
<keyword evidence="3" id="KW-1185">Reference proteome</keyword>
<dbReference type="Pfam" id="PF14014">
    <property type="entry name" value="DUF4230"/>
    <property type="match status" value="1"/>
</dbReference>
<protein>
    <recommendedName>
        <fullName evidence="4">DUF4230 domain-containing protein</fullName>
    </recommendedName>
</protein>
<dbReference type="InterPro" id="IPR025324">
    <property type="entry name" value="DUF4230"/>
</dbReference>
<accession>A0A1M5GCQ2</accession>
<organism evidence="2 3">
    <name type="scientific">Chryseobacterium arachidis</name>
    <dbReference type="NCBI Taxonomy" id="1416778"/>
    <lineage>
        <taxon>Bacteria</taxon>
        <taxon>Pseudomonadati</taxon>
        <taxon>Bacteroidota</taxon>
        <taxon>Flavobacteriia</taxon>
        <taxon>Flavobacteriales</taxon>
        <taxon>Weeksellaceae</taxon>
        <taxon>Chryseobacterium group</taxon>
        <taxon>Chryseobacterium</taxon>
    </lineage>
</organism>
<dbReference type="EMBL" id="FQUT01000009">
    <property type="protein sequence ID" value="SHG01272.1"/>
    <property type="molecule type" value="Genomic_DNA"/>
</dbReference>
<reference evidence="3" key="1">
    <citation type="submission" date="2016-11" db="EMBL/GenBank/DDBJ databases">
        <authorList>
            <person name="Varghese N."/>
            <person name="Submissions S."/>
        </authorList>
    </citation>
    <scope>NUCLEOTIDE SEQUENCE [LARGE SCALE GENOMIC DNA]</scope>
    <source>
        <strain evidence="3">DSM 27619</strain>
    </source>
</reference>
<keyword evidence="1" id="KW-0472">Membrane</keyword>
<dbReference type="AlphaFoldDB" id="A0A1M5GCQ2"/>